<dbReference type="AlphaFoldDB" id="A0A381YVL0"/>
<dbReference type="Pfam" id="PF00578">
    <property type="entry name" value="AhpC-TSA"/>
    <property type="match status" value="1"/>
</dbReference>
<proteinExistence type="predicted"/>
<sequence>MLLGIANALLGYANNGQYILKIGDLAPNFLLTDQEGKLHRLSDYRGQRVIIYYFPKADTPG</sequence>
<dbReference type="GO" id="GO:0016491">
    <property type="term" value="F:oxidoreductase activity"/>
    <property type="evidence" value="ECO:0007669"/>
    <property type="project" value="InterPro"/>
</dbReference>
<protein>
    <recommendedName>
        <fullName evidence="1">Alkyl hydroperoxide reductase subunit C/ Thiol specific antioxidant domain-containing protein</fullName>
    </recommendedName>
</protein>
<accession>A0A381YVL0</accession>
<reference evidence="2" key="1">
    <citation type="submission" date="2018-05" db="EMBL/GenBank/DDBJ databases">
        <authorList>
            <person name="Lanie J.A."/>
            <person name="Ng W.-L."/>
            <person name="Kazmierczak K.M."/>
            <person name="Andrzejewski T.M."/>
            <person name="Davidsen T.M."/>
            <person name="Wayne K.J."/>
            <person name="Tettelin H."/>
            <person name="Glass J.I."/>
            <person name="Rusch D."/>
            <person name="Podicherti R."/>
            <person name="Tsui H.-C.T."/>
            <person name="Winkler M.E."/>
        </authorList>
    </citation>
    <scope>NUCLEOTIDE SEQUENCE</scope>
</reference>
<organism evidence="2">
    <name type="scientific">marine metagenome</name>
    <dbReference type="NCBI Taxonomy" id="408172"/>
    <lineage>
        <taxon>unclassified sequences</taxon>
        <taxon>metagenomes</taxon>
        <taxon>ecological metagenomes</taxon>
    </lineage>
</organism>
<dbReference type="Gene3D" id="3.40.30.10">
    <property type="entry name" value="Glutaredoxin"/>
    <property type="match status" value="1"/>
</dbReference>
<dbReference type="InterPro" id="IPR036249">
    <property type="entry name" value="Thioredoxin-like_sf"/>
</dbReference>
<gene>
    <name evidence="2" type="ORF">METZ01_LOCUS133932</name>
</gene>
<evidence type="ECO:0000259" key="1">
    <source>
        <dbReference type="Pfam" id="PF00578"/>
    </source>
</evidence>
<dbReference type="InterPro" id="IPR000866">
    <property type="entry name" value="AhpC/TSA"/>
</dbReference>
<dbReference type="GO" id="GO:0016209">
    <property type="term" value="F:antioxidant activity"/>
    <property type="evidence" value="ECO:0007669"/>
    <property type="project" value="InterPro"/>
</dbReference>
<name>A0A381YVL0_9ZZZZ</name>
<dbReference type="SUPFAM" id="SSF52833">
    <property type="entry name" value="Thioredoxin-like"/>
    <property type="match status" value="1"/>
</dbReference>
<dbReference type="EMBL" id="UINC01019178">
    <property type="protein sequence ID" value="SVA81078.1"/>
    <property type="molecule type" value="Genomic_DNA"/>
</dbReference>
<evidence type="ECO:0000313" key="2">
    <source>
        <dbReference type="EMBL" id="SVA81078.1"/>
    </source>
</evidence>
<feature type="domain" description="Alkyl hydroperoxide reductase subunit C/ Thiol specific antioxidant" evidence="1">
    <location>
        <begin position="22"/>
        <end position="61"/>
    </location>
</feature>